<comment type="caution">
    <text evidence="4">The sequence shown here is derived from an EMBL/GenBank/DDBJ whole genome shotgun (WGS) entry which is preliminary data.</text>
</comment>
<dbReference type="Pfam" id="PF13280">
    <property type="entry name" value="WYL"/>
    <property type="match status" value="1"/>
</dbReference>
<dbReference type="InterPro" id="IPR026881">
    <property type="entry name" value="WYL_dom"/>
</dbReference>
<dbReference type="SUPFAM" id="SSF46785">
    <property type="entry name" value="Winged helix' DNA-binding domain"/>
    <property type="match status" value="1"/>
</dbReference>
<evidence type="ECO:0000259" key="2">
    <source>
        <dbReference type="Pfam" id="PF13280"/>
    </source>
</evidence>
<dbReference type="PANTHER" id="PTHR34580:SF3">
    <property type="entry name" value="PROTEIN PAFB"/>
    <property type="match status" value="1"/>
</dbReference>
<dbReference type="Pfam" id="PF08279">
    <property type="entry name" value="HTH_11"/>
    <property type="match status" value="1"/>
</dbReference>
<evidence type="ECO:0000313" key="5">
    <source>
        <dbReference type="Proteomes" id="UP000243528"/>
    </source>
</evidence>
<dbReference type="InterPro" id="IPR051534">
    <property type="entry name" value="CBASS_pafABC_assoc_protein"/>
</dbReference>
<dbReference type="InterPro" id="IPR036388">
    <property type="entry name" value="WH-like_DNA-bd_sf"/>
</dbReference>
<organism evidence="4 5">
    <name type="scientific">Haloactinopolyspora alba</name>
    <dbReference type="NCBI Taxonomy" id="648780"/>
    <lineage>
        <taxon>Bacteria</taxon>
        <taxon>Bacillati</taxon>
        <taxon>Actinomycetota</taxon>
        <taxon>Actinomycetes</taxon>
        <taxon>Jiangellales</taxon>
        <taxon>Jiangellaceae</taxon>
        <taxon>Haloactinopolyspora</taxon>
    </lineage>
</organism>
<evidence type="ECO:0000259" key="1">
    <source>
        <dbReference type="Pfam" id="PF08279"/>
    </source>
</evidence>
<dbReference type="Gene3D" id="1.10.10.10">
    <property type="entry name" value="Winged helix-like DNA-binding domain superfamily/Winged helix DNA-binding domain"/>
    <property type="match status" value="1"/>
</dbReference>
<dbReference type="InterPro" id="IPR036390">
    <property type="entry name" value="WH_DNA-bd_sf"/>
</dbReference>
<keyword evidence="4" id="KW-0238">DNA-binding</keyword>
<dbReference type="PANTHER" id="PTHR34580">
    <property type="match status" value="1"/>
</dbReference>
<dbReference type="InterPro" id="IPR057727">
    <property type="entry name" value="WCX_dom"/>
</dbReference>
<dbReference type="Proteomes" id="UP000243528">
    <property type="component" value="Unassembled WGS sequence"/>
</dbReference>
<accession>A0A2P8DXY9</accession>
<gene>
    <name evidence="4" type="ORF">CLV30_11136</name>
</gene>
<dbReference type="InterPro" id="IPR011991">
    <property type="entry name" value="ArsR-like_HTH"/>
</dbReference>
<dbReference type="CDD" id="cd00090">
    <property type="entry name" value="HTH_ARSR"/>
    <property type="match status" value="1"/>
</dbReference>
<dbReference type="AlphaFoldDB" id="A0A2P8DXY9"/>
<dbReference type="PROSITE" id="PS52050">
    <property type="entry name" value="WYL"/>
    <property type="match status" value="1"/>
</dbReference>
<name>A0A2P8DXY9_9ACTN</name>
<dbReference type="GO" id="GO:0003677">
    <property type="term" value="F:DNA binding"/>
    <property type="evidence" value="ECO:0007669"/>
    <property type="project" value="UniProtKB-KW"/>
</dbReference>
<proteinExistence type="predicted"/>
<reference evidence="4 5" key="1">
    <citation type="submission" date="2018-03" db="EMBL/GenBank/DDBJ databases">
        <title>Genomic Encyclopedia of Archaeal and Bacterial Type Strains, Phase II (KMG-II): from individual species to whole genera.</title>
        <authorList>
            <person name="Goeker M."/>
        </authorList>
    </citation>
    <scope>NUCLEOTIDE SEQUENCE [LARGE SCALE GENOMIC DNA]</scope>
    <source>
        <strain evidence="4 5">DSM 45211</strain>
    </source>
</reference>
<protein>
    <submittedName>
        <fullName evidence="4">Putative DNA-binding transcriptional regulator YafY</fullName>
    </submittedName>
</protein>
<sequence length="298" mass="32645">MPADELAERLDVDPRSVRRYVAALRELGIPVTSTRGRYGGYRLAHGYRLPPLMLSDDEAVSAAVALAAASRAAAADVPSPTDQALVKLNRVLPMRLRQRVNAMLEVTDVLPDGRASVTPDPEVTLTLGTAVRQRRRVRIEHVRADGSATTRDVDPYGLVVHARRWYLVGHDHLRTDVRMFRADRIGRAAELPHRFVVPAGFDPVEHVRQGLTLGAWTHRTEVWLDTTVDEARHQLPSTFGELHACPDGGVVVVSGVEDLSGMARALASLPWRFAVRGPEALVEAVRAHVASLRASVDG</sequence>
<feature type="domain" description="WYL" evidence="2">
    <location>
        <begin position="123"/>
        <end position="188"/>
    </location>
</feature>
<evidence type="ECO:0000313" key="4">
    <source>
        <dbReference type="EMBL" id="PSL02081.1"/>
    </source>
</evidence>
<dbReference type="EMBL" id="PYGE01000011">
    <property type="protein sequence ID" value="PSL02081.1"/>
    <property type="molecule type" value="Genomic_DNA"/>
</dbReference>
<feature type="domain" description="WCX" evidence="3">
    <location>
        <begin position="219"/>
        <end position="290"/>
    </location>
</feature>
<keyword evidence="5" id="KW-1185">Reference proteome</keyword>
<dbReference type="Pfam" id="PF25583">
    <property type="entry name" value="WCX"/>
    <property type="match status" value="1"/>
</dbReference>
<dbReference type="InterPro" id="IPR013196">
    <property type="entry name" value="HTH_11"/>
</dbReference>
<feature type="domain" description="Helix-turn-helix type 11" evidence="1">
    <location>
        <begin position="2"/>
        <end position="42"/>
    </location>
</feature>
<evidence type="ECO:0000259" key="3">
    <source>
        <dbReference type="Pfam" id="PF25583"/>
    </source>
</evidence>